<name>A0A852TH16_9BACI</name>
<evidence type="ECO:0000313" key="3">
    <source>
        <dbReference type="EMBL" id="NYE07415.1"/>
    </source>
</evidence>
<dbReference type="Pfam" id="PF13556">
    <property type="entry name" value="HTH_30"/>
    <property type="match status" value="1"/>
</dbReference>
<dbReference type="AlphaFoldDB" id="A0A852TH16"/>
<gene>
    <name evidence="3" type="ORF">F4694_004226</name>
</gene>
<feature type="domain" description="4-vinyl reductase 4VR" evidence="2">
    <location>
        <begin position="118"/>
        <end position="180"/>
    </location>
</feature>
<dbReference type="SMART" id="SM00989">
    <property type="entry name" value="V4R"/>
    <property type="match status" value="1"/>
</dbReference>
<evidence type="ECO:0000313" key="4">
    <source>
        <dbReference type="Proteomes" id="UP000548423"/>
    </source>
</evidence>
<dbReference type="PANTHER" id="PTHR33744">
    <property type="entry name" value="CARBOHYDRATE DIACID REGULATOR"/>
    <property type="match status" value="1"/>
</dbReference>
<dbReference type="InterPro" id="IPR041522">
    <property type="entry name" value="CdaR_GGDEF"/>
</dbReference>
<dbReference type="InterPro" id="IPR025736">
    <property type="entry name" value="PucR_C-HTH_dom"/>
</dbReference>
<dbReference type="Proteomes" id="UP000548423">
    <property type="component" value="Unassembled WGS sequence"/>
</dbReference>
<dbReference type="InterPro" id="IPR024096">
    <property type="entry name" value="NO_sig/Golgi_transp_ligand-bd"/>
</dbReference>
<dbReference type="Gene3D" id="1.10.10.2840">
    <property type="entry name" value="PucR C-terminal helix-turn-helix domain"/>
    <property type="match status" value="1"/>
</dbReference>
<dbReference type="Pfam" id="PF17853">
    <property type="entry name" value="GGDEF_2"/>
    <property type="match status" value="1"/>
</dbReference>
<dbReference type="Gene3D" id="3.30.1380.20">
    <property type="entry name" value="Trafficking protein particle complex subunit 3"/>
    <property type="match status" value="1"/>
</dbReference>
<evidence type="ECO:0000259" key="2">
    <source>
        <dbReference type="SMART" id="SM00989"/>
    </source>
</evidence>
<comment type="similarity">
    <text evidence="1">Belongs to the CdaR family.</text>
</comment>
<dbReference type="InterPro" id="IPR042070">
    <property type="entry name" value="PucR_C-HTH_sf"/>
</dbReference>
<evidence type="ECO:0000256" key="1">
    <source>
        <dbReference type="ARBA" id="ARBA00006754"/>
    </source>
</evidence>
<dbReference type="Pfam" id="PF02830">
    <property type="entry name" value="V4R"/>
    <property type="match status" value="1"/>
</dbReference>
<dbReference type="EMBL" id="JACCBX010000009">
    <property type="protein sequence ID" value="NYE07415.1"/>
    <property type="molecule type" value="Genomic_DNA"/>
</dbReference>
<accession>A0A852TH16</accession>
<dbReference type="InterPro" id="IPR051448">
    <property type="entry name" value="CdaR-like_regulators"/>
</dbReference>
<reference evidence="4" key="1">
    <citation type="submission" date="2020-07" db="EMBL/GenBank/DDBJ databases">
        <authorList>
            <person name="Partida-Martinez L."/>
            <person name="Huntemann M."/>
            <person name="Clum A."/>
            <person name="Wang J."/>
            <person name="Palaniappan K."/>
            <person name="Ritter S."/>
            <person name="Chen I.-M."/>
            <person name="Stamatis D."/>
            <person name="Reddy T."/>
            <person name="O'Malley R."/>
            <person name="Daum C."/>
            <person name="Shapiro N."/>
            <person name="Ivanova N."/>
            <person name="Kyrpides N."/>
            <person name="Woyke T."/>
        </authorList>
    </citation>
    <scope>NUCLEOTIDE SEQUENCE [LARGE SCALE GENOMIC DNA]</scope>
    <source>
        <strain evidence="4">AT2.8</strain>
    </source>
</reference>
<dbReference type="PANTHER" id="PTHR33744:SF1">
    <property type="entry name" value="DNA-BINDING TRANSCRIPTIONAL ACTIVATOR ADER"/>
    <property type="match status" value="1"/>
</dbReference>
<dbReference type="SUPFAM" id="SSF111126">
    <property type="entry name" value="Ligand-binding domain in the NO signalling and Golgi transport"/>
    <property type="match status" value="1"/>
</dbReference>
<sequence length="627" mass="72535">MKTLKLNDLLHIRQENELWYANNERSVFVSTRAFGAMQRDLIQNIGINRMKTFFFKYGYQLGVEDAEEVAKRDSLSSLEKIEYGPIIHALKGHAKSRITEKDFEVDGNQIVSFRFKGIWENSFEAEQHLQNFGISQGPVCYTLTGYATGYVTRVVGVDVFFKELQCQGQGAPCCVWEGRLVSEWKEESEEFFSYSKELPILKELEQTNEKLMLERNNLALVSKTYNEMTNKLIEGNSIESILDILHKQNHVPIVVEDSRQNVIAYKGITLEEFESIKDTFSEIPDKKQFHSKVSIFSFEKGISLKTPIYLLGKIVGYCSFLYERELTPNYEIDSMIVDRLASICSLLFLKEKTEVESMEQVKGHFLEEIMSRKYTQQEIMRKADFIQLDLSDHYHIVALNYKFLNSYDEKEFTLHKKTFETVSAYLREEENLNVLIGQRPDTLLLLITEKQVSQENLEKKIRTLVIFLKKQIKNALFLAGISSQNSNILEAGAAMEEACSAVRLSSRDEPITFFSELGVLGILINDQNEQAIKKMIREQLGVLYKNLDKNKLELIETLYHFLEQGGNLDQTAESLALSKSGLRYRLNKITDLLDRDLRDPQRQFQLMMALKALKIVEYERIKKIQAE</sequence>
<protein>
    <submittedName>
        <fullName evidence="3">Sugar diacid utilization regulator/predicted hydrocarbon binding protein</fullName>
    </submittedName>
</protein>
<dbReference type="InterPro" id="IPR004096">
    <property type="entry name" value="V4R"/>
</dbReference>
<reference evidence="4" key="2">
    <citation type="submission" date="2020-08" db="EMBL/GenBank/DDBJ databases">
        <title>The Agave Microbiome: Exploring the role of microbial communities in plant adaptations to desert environments.</title>
        <authorList>
            <person name="Partida-Martinez L.P."/>
        </authorList>
    </citation>
    <scope>NUCLEOTIDE SEQUENCE [LARGE SCALE GENOMIC DNA]</scope>
    <source>
        <strain evidence="4">AT2.8</strain>
    </source>
</reference>
<comment type="caution">
    <text evidence="3">The sequence shown here is derived from an EMBL/GenBank/DDBJ whole genome shotgun (WGS) entry which is preliminary data.</text>
</comment>
<proteinExistence type="inferred from homology"/>
<organism evidence="3 4">
    <name type="scientific">Neobacillus niacini</name>
    <dbReference type="NCBI Taxonomy" id="86668"/>
    <lineage>
        <taxon>Bacteria</taxon>
        <taxon>Bacillati</taxon>
        <taxon>Bacillota</taxon>
        <taxon>Bacilli</taxon>
        <taxon>Bacillales</taxon>
        <taxon>Bacillaceae</taxon>
        <taxon>Neobacillus</taxon>
    </lineage>
</organism>
<dbReference type="InterPro" id="IPR010523">
    <property type="entry name" value="XylR_N"/>
</dbReference>
<dbReference type="Pfam" id="PF06505">
    <property type="entry name" value="XylR_N"/>
    <property type="match status" value="1"/>
</dbReference>